<protein>
    <recommendedName>
        <fullName evidence="3">Serine kinase</fullName>
    </recommendedName>
</protein>
<sequence>MTELTPAMLMMRECRVREGIVPDTLAGMRIAVGKNDMVGEEFLLRDDGLAIYYRRGDGVTVQLDDQSKAGMLELFLSGTVHSAIAALNGLTPIHASAVAIDGRAFAFSGASGAGKSTTAAALRQRGLPIVADDTLVVDLSTPAPNCLPGHKRLKLWPDSLALTGLPSLQLVSEDYRKFFATDSGSDVDAPLPLAAIIGLEIGEDPSFEPVRGAQRITLLDDDHYTAYLHSSARGHDRAGRLAALAALANRIEVFRFVRPLDPARFTESIDLLIDRLSQVSSR</sequence>
<dbReference type="Gene3D" id="3.40.50.300">
    <property type="entry name" value="P-loop containing nucleotide triphosphate hydrolases"/>
    <property type="match status" value="1"/>
</dbReference>
<dbReference type="Proteomes" id="UP000283003">
    <property type="component" value="Unassembled WGS sequence"/>
</dbReference>
<reference evidence="1 2" key="1">
    <citation type="submission" date="2018-12" db="EMBL/GenBank/DDBJ databases">
        <title>Croceicoccus ponticola sp. nov., a lipolytic bacterium isolated from seawater.</title>
        <authorList>
            <person name="Yoon J.-H."/>
        </authorList>
    </citation>
    <scope>NUCLEOTIDE SEQUENCE [LARGE SCALE GENOMIC DNA]</scope>
    <source>
        <strain evidence="1 2">GM-16</strain>
    </source>
</reference>
<name>A0A437GY10_9SPHN</name>
<dbReference type="InterPro" id="IPR027417">
    <property type="entry name" value="P-loop_NTPase"/>
</dbReference>
<comment type="caution">
    <text evidence="1">The sequence shown here is derived from an EMBL/GenBank/DDBJ whole genome shotgun (WGS) entry which is preliminary data.</text>
</comment>
<organism evidence="1 2">
    <name type="scientific">Croceicoccus ponticola</name>
    <dbReference type="NCBI Taxonomy" id="2217664"/>
    <lineage>
        <taxon>Bacteria</taxon>
        <taxon>Pseudomonadati</taxon>
        <taxon>Pseudomonadota</taxon>
        <taxon>Alphaproteobacteria</taxon>
        <taxon>Sphingomonadales</taxon>
        <taxon>Erythrobacteraceae</taxon>
        <taxon>Croceicoccus</taxon>
    </lineage>
</organism>
<evidence type="ECO:0000313" key="2">
    <source>
        <dbReference type="Proteomes" id="UP000283003"/>
    </source>
</evidence>
<evidence type="ECO:0008006" key="3">
    <source>
        <dbReference type="Google" id="ProtNLM"/>
    </source>
</evidence>
<keyword evidence="2" id="KW-1185">Reference proteome</keyword>
<gene>
    <name evidence="1" type="ORF">EKN06_09010</name>
</gene>
<dbReference type="RefSeq" id="WP_127612571.1">
    <property type="nucleotide sequence ID" value="NZ_RXOL01000003.1"/>
</dbReference>
<accession>A0A437GY10</accession>
<dbReference type="AlphaFoldDB" id="A0A437GY10"/>
<dbReference type="SUPFAM" id="SSF53795">
    <property type="entry name" value="PEP carboxykinase-like"/>
    <property type="match status" value="1"/>
</dbReference>
<evidence type="ECO:0000313" key="1">
    <source>
        <dbReference type="EMBL" id="RVQ67061.1"/>
    </source>
</evidence>
<dbReference type="OrthoDB" id="3213869at2"/>
<dbReference type="EMBL" id="RXOL01000003">
    <property type="protein sequence ID" value="RVQ67061.1"/>
    <property type="molecule type" value="Genomic_DNA"/>
</dbReference>
<proteinExistence type="predicted"/>